<accession>A0A2R6A687</accession>
<evidence type="ECO:0000313" key="2">
    <source>
        <dbReference type="Proteomes" id="UP000240880"/>
    </source>
</evidence>
<protein>
    <recommendedName>
        <fullName evidence="3">Thermopsin</fullName>
    </recommendedName>
</protein>
<comment type="caution">
    <text evidence="1">The sequence shown here is derived from an EMBL/GenBank/DDBJ whole genome shotgun (WGS) entry which is preliminary data.</text>
</comment>
<name>A0A2R6A687_9ARCH</name>
<proteinExistence type="predicted"/>
<evidence type="ECO:0008006" key="3">
    <source>
        <dbReference type="Google" id="ProtNLM"/>
    </source>
</evidence>
<dbReference type="Proteomes" id="UP000240880">
    <property type="component" value="Unassembled WGS sequence"/>
</dbReference>
<organism evidence="1 2">
    <name type="scientific">Candidatus Marsarchaeota G1 archaeon OSP_D</name>
    <dbReference type="NCBI Taxonomy" id="1978155"/>
    <lineage>
        <taxon>Archaea</taxon>
        <taxon>Candidatus Marsarchaeota</taxon>
        <taxon>Candidatus Marsarchaeota group 1</taxon>
    </lineage>
</organism>
<dbReference type="AlphaFoldDB" id="A0A2R6A687"/>
<gene>
    <name evidence="1" type="ORF">B9Q01_09815</name>
</gene>
<reference evidence="1 2" key="1">
    <citation type="submission" date="2017-04" db="EMBL/GenBank/DDBJ databases">
        <title>Novel microbial lineages endemic to geothermal iron-oxide mats fill important gaps in the evolutionary history of Archaea.</title>
        <authorList>
            <person name="Jay Z.J."/>
            <person name="Beam J.P."/>
            <person name="Dlakic M."/>
            <person name="Rusch D.B."/>
            <person name="Kozubal M.A."/>
            <person name="Inskeep W.P."/>
        </authorList>
    </citation>
    <scope>NUCLEOTIDE SEQUENCE [LARGE SCALE GENOMIC DNA]</scope>
    <source>
        <strain evidence="1">OSP_D</strain>
    </source>
</reference>
<dbReference type="InterPro" id="IPR007981">
    <property type="entry name" value="Peptidase_A5"/>
</dbReference>
<dbReference type="EMBL" id="NEXC01000133">
    <property type="protein sequence ID" value="PSN81847.1"/>
    <property type="molecule type" value="Genomic_DNA"/>
</dbReference>
<sequence length="398" mass="44047">MVNFWKPKSCCKSLKTLKKLKISQAVMRVHAFLLLLFCFPHTTAQPQTLSFTLPSNYYEYLDVSVSQAQNLSFSVISNVSVSVYVFTSQAFSTFSQTGSAPSVFSKTGKDVKASVGPLQAGTYYFVVDNEGSHTARVSVWISEEPLSVYLLYHALPAPIGIADYGVDANAYTIKYTEVLRYAHIFSISAYNATPPTNVSKYGASLQLNTVLQVETVSGKSTYWLQNVVDFETNNQTLSYGDNVWNMSSSTSVFSKGALKGSGYISKFGNESVYIYATYFTSYNLPLYITLVTKTSYSAKSVNVQFGYFNGSQNPVWYDNVSLKEQGVVSAYMLVQDYNLTNRGTYYDAELVFGGEGNGEITNFTSLSANLALYYVTSELPRPKGRGFLLQSPTLPPLF</sequence>
<evidence type="ECO:0000313" key="1">
    <source>
        <dbReference type="EMBL" id="PSN81847.1"/>
    </source>
</evidence>
<dbReference type="Pfam" id="PF05317">
    <property type="entry name" value="Thermopsin"/>
    <property type="match status" value="1"/>
</dbReference>